<dbReference type="PANTHER" id="PTHR11516:SF60">
    <property type="entry name" value="PYRUVATE DEHYDROGENASE E1 COMPONENT SUBUNIT ALPHA"/>
    <property type="match status" value="1"/>
</dbReference>
<comment type="function">
    <text evidence="4">The pyruvate dehydrogenase complex catalyzes the overall conversion of pyruvate to acetyl-CoA and CO(2). It contains multiple copies of three enzymatic components: pyruvate dehydrogenase (E1), dihydrolipoamide acetyltransferase (E2) and lipoamide dehydrogenase (E3).</text>
</comment>
<dbReference type="EMBL" id="PDZR01000025">
    <property type="protein sequence ID" value="PNG24719.1"/>
    <property type="molecule type" value="Genomic_DNA"/>
</dbReference>
<evidence type="ECO:0000313" key="7">
    <source>
        <dbReference type="EMBL" id="PNG24719.1"/>
    </source>
</evidence>
<dbReference type="Pfam" id="PF00676">
    <property type="entry name" value="E1_dh"/>
    <property type="match status" value="1"/>
</dbReference>
<dbReference type="GO" id="GO:0006086">
    <property type="term" value="P:pyruvate decarboxylation to acetyl-CoA"/>
    <property type="evidence" value="ECO:0007669"/>
    <property type="project" value="TreeGrafter"/>
</dbReference>
<name>A0A2J7TD88_METSI</name>
<comment type="caution">
    <text evidence="7">The sequence shown here is derived from an EMBL/GenBank/DDBJ whole genome shotgun (WGS) entry which is preliminary data.</text>
</comment>
<dbReference type="CDD" id="cd02000">
    <property type="entry name" value="TPP_E1_PDC_ADC_BCADC"/>
    <property type="match status" value="1"/>
</dbReference>
<dbReference type="GO" id="GO:0004739">
    <property type="term" value="F:pyruvate dehydrogenase (acetyl-transferring) activity"/>
    <property type="evidence" value="ECO:0007669"/>
    <property type="project" value="UniProtKB-EC"/>
</dbReference>
<organism evidence="7 8">
    <name type="scientific">Methylocella silvestris</name>
    <dbReference type="NCBI Taxonomy" id="199596"/>
    <lineage>
        <taxon>Bacteria</taxon>
        <taxon>Pseudomonadati</taxon>
        <taxon>Pseudomonadota</taxon>
        <taxon>Alphaproteobacteria</taxon>
        <taxon>Hyphomicrobiales</taxon>
        <taxon>Beijerinckiaceae</taxon>
        <taxon>Methylocella</taxon>
    </lineage>
</organism>
<gene>
    <name evidence="7" type="ORF">CR492_17085</name>
</gene>
<comment type="catalytic activity">
    <reaction evidence="5">
        <text>N(6)-[(R)-lipoyl]-L-lysyl-[protein] + pyruvate + H(+) = N(6)-[(R)-S(8)-acetyldihydrolipoyl]-L-lysyl-[protein] + CO2</text>
        <dbReference type="Rhea" id="RHEA:19189"/>
        <dbReference type="Rhea" id="RHEA-COMP:10474"/>
        <dbReference type="Rhea" id="RHEA-COMP:10478"/>
        <dbReference type="ChEBI" id="CHEBI:15361"/>
        <dbReference type="ChEBI" id="CHEBI:15378"/>
        <dbReference type="ChEBI" id="CHEBI:16526"/>
        <dbReference type="ChEBI" id="CHEBI:83099"/>
        <dbReference type="ChEBI" id="CHEBI:83111"/>
        <dbReference type="EC" id="1.2.4.1"/>
    </reaction>
</comment>
<dbReference type="PANTHER" id="PTHR11516">
    <property type="entry name" value="PYRUVATE DEHYDROGENASE E1 COMPONENT, ALPHA SUBUNIT BACTERIAL AND ORGANELLAR"/>
    <property type="match status" value="1"/>
</dbReference>
<evidence type="ECO:0000256" key="1">
    <source>
        <dbReference type="ARBA" id="ARBA00001964"/>
    </source>
</evidence>
<evidence type="ECO:0000256" key="2">
    <source>
        <dbReference type="ARBA" id="ARBA00023002"/>
    </source>
</evidence>
<proteinExistence type="predicted"/>
<dbReference type="InterPro" id="IPR050642">
    <property type="entry name" value="PDH_E1_Alpha_Subunit"/>
</dbReference>
<evidence type="ECO:0000256" key="5">
    <source>
        <dbReference type="ARBA" id="ARBA00051231"/>
    </source>
</evidence>
<protein>
    <submittedName>
        <fullName evidence="7">2-oxoglutarate dehydrogenase</fullName>
    </submittedName>
</protein>
<dbReference type="Proteomes" id="UP000236286">
    <property type="component" value="Unassembled WGS sequence"/>
</dbReference>
<accession>A0A2J7TD88</accession>
<evidence type="ECO:0000256" key="4">
    <source>
        <dbReference type="ARBA" id="ARBA00025211"/>
    </source>
</evidence>
<feature type="domain" description="Dehydrogenase E1 component" evidence="6">
    <location>
        <begin position="15"/>
        <end position="288"/>
    </location>
</feature>
<evidence type="ECO:0000256" key="3">
    <source>
        <dbReference type="ARBA" id="ARBA00023052"/>
    </source>
</evidence>
<evidence type="ECO:0000259" key="6">
    <source>
        <dbReference type="Pfam" id="PF00676"/>
    </source>
</evidence>
<keyword evidence="2" id="KW-0560">Oxidoreductase</keyword>
<dbReference type="Gene3D" id="3.40.50.970">
    <property type="match status" value="1"/>
</dbReference>
<keyword evidence="3" id="KW-0786">Thiamine pyrophosphate</keyword>
<sequence length="299" mass="30906">MKLIRAFETALAVRRDHGFQLLSSGEEAVAVGLCAALGAADQLLTGGRSIGFALARGLDPQRLLAELLGKSTGLNGGVAGRGHVNDAASGFFGAHAVVGGNLTIAAGLALARQLAGEKSIVAVAFGDGACGSGALHEALNLAAIWRLPLVFVCNDNQLSVSTPRKYALAPAHLADLARPYGIPARTVDGMDVEAVADAAREAIETVRSGRGPAFMECLSLRFASHSTTARETRSKPELEAIRARCPIRAFEAKLIARGDLDPAQVTDLDLAIAAEIAAAAVFADASAPPRLDEALANVW</sequence>
<dbReference type="InterPro" id="IPR029061">
    <property type="entry name" value="THDP-binding"/>
</dbReference>
<dbReference type="InterPro" id="IPR001017">
    <property type="entry name" value="DH_E1"/>
</dbReference>
<comment type="cofactor">
    <cofactor evidence="1">
        <name>thiamine diphosphate</name>
        <dbReference type="ChEBI" id="CHEBI:58937"/>
    </cofactor>
</comment>
<dbReference type="AlphaFoldDB" id="A0A2J7TD88"/>
<dbReference type="SUPFAM" id="SSF52518">
    <property type="entry name" value="Thiamin diphosphate-binding fold (THDP-binding)"/>
    <property type="match status" value="1"/>
</dbReference>
<reference evidence="7 8" key="1">
    <citation type="submission" date="2017-10" db="EMBL/GenBank/DDBJ databases">
        <title>Genome announcement of Methylocella silvestris TVC from permafrost.</title>
        <authorList>
            <person name="Wang J."/>
            <person name="Geng K."/>
            <person name="Ul-Haque F."/>
            <person name="Crombie A.T."/>
            <person name="Street L.E."/>
            <person name="Wookey P.A."/>
            <person name="Murrell J.C."/>
            <person name="Pratscher J."/>
        </authorList>
    </citation>
    <scope>NUCLEOTIDE SEQUENCE [LARGE SCALE GENOMIC DNA]</scope>
    <source>
        <strain evidence="7 8">TVC</strain>
    </source>
</reference>
<evidence type="ECO:0000313" key="8">
    <source>
        <dbReference type="Proteomes" id="UP000236286"/>
    </source>
</evidence>
<dbReference type="OrthoDB" id="9766715at2"/>